<accession>A7N6W8</accession>
<organism evidence="1 2">
    <name type="scientific">Vibrio campbellii (strain ATCC BAA-1116)</name>
    <dbReference type="NCBI Taxonomy" id="2902295"/>
    <lineage>
        <taxon>Bacteria</taxon>
        <taxon>Pseudomonadati</taxon>
        <taxon>Pseudomonadota</taxon>
        <taxon>Gammaproteobacteria</taxon>
        <taxon>Vibrionales</taxon>
        <taxon>Vibrionaceae</taxon>
        <taxon>Vibrio</taxon>
    </lineage>
</organism>
<name>A7N6W8_VIBC1</name>
<sequence length="38" mass="4471">MFPSASSQADRKFIYSLSALNQFQREQEDRSSNARWAF</sequence>
<dbReference type="EMBL" id="CP000790">
    <property type="protein sequence ID" value="ABU74604.1"/>
    <property type="molecule type" value="Genomic_DNA"/>
</dbReference>
<dbReference type="KEGG" id="vha:VIBHAR_06720"/>
<gene>
    <name evidence="1" type="ordered locus">VIBHAR_06720</name>
</gene>
<protein>
    <submittedName>
        <fullName evidence="1">Uncharacterized protein</fullName>
    </submittedName>
</protein>
<proteinExistence type="predicted"/>
<reference evidence="1 2" key="1">
    <citation type="submission" date="2007-08" db="EMBL/GenBank/DDBJ databases">
        <authorList>
            <consortium name="The Vibrio harveyi Genome Sequencing Project"/>
            <person name="Bassler B."/>
            <person name="Clifton S.W."/>
            <person name="Fulton L."/>
            <person name="Delehaunty K."/>
            <person name="Fronick C."/>
            <person name="Harrison M."/>
            <person name="Markivic C."/>
            <person name="Fulton R."/>
            <person name="Tin-Wollam A.-M."/>
            <person name="Shah N."/>
            <person name="Pepin K."/>
            <person name="Nash W."/>
            <person name="Thiruvilangam P."/>
            <person name="Bhonagiri V."/>
            <person name="Waters C."/>
            <person name="Tu K.C."/>
            <person name="Irgon J."/>
            <person name="Wilson R.K."/>
        </authorList>
    </citation>
    <scope>NUCLEOTIDE SEQUENCE [LARGE SCALE GENOMIC DNA]</scope>
    <source>
        <strain evidence="2">ATCC BAA-1116 / BB120</strain>
    </source>
</reference>
<dbReference type="Proteomes" id="UP000008152">
    <property type="component" value="Chromosome II"/>
</dbReference>
<dbReference type="AlphaFoldDB" id="A7N6W8"/>
<evidence type="ECO:0000313" key="2">
    <source>
        <dbReference type="Proteomes" id="UP000008152"/>
    </source>
</evidence>
<evidence type="ECO:0000313" key="1">
    <source>
        <dbReference type="EMBL" id="ABU74604.1"/>
    </source>
</evidence>
<dbReference type="PATRIC" id="fig|338187.36.peg.5564"/>